<dbReference type="AlphaFoldDB" id="A0A8J6Q2C5"/>
<dbReference type="RefSeq" id="WP_188164371.1">
    <property type="nucleotide sequence ID" value="NZ_JACVVX010000002.1"/>
</dbReference>
<sequence length="223" mass="24265">MISDQLNSAFTAVGLSLRSGFSFSASDNAPPGLSGHPARSVLLVGNAGAGYWPHFQRWLSEQPAPVQNPLDTWCRQMIGGIAEQVGARAVSPADKPYLPFQQWAMRAEGLRASPLGVLMHPVYGVWHAYRGALLFDVEISIQVPRSLNHPCDLCVSKPCKKHCPVAAHAGEGFAYADCLDHVRGHDGADCRERGCLDRNACPHGTAFRYPTEVQRFHMDAFAG</sequence>
<accession>A0A8J6Q2C5</accession>
<proteinExistence type="predicted"/>
<keyword evidence="2" id="KW-1185">Reference proteome</keyword>
<comment type="caution">
    <text evidence="1">The sequence shown here is derived from an EMBL/GenBank/DDBJ whole genome shotgun (WGS) entry which is preliminary data.</text>
</comment>
<dbReference type="EMBL" id="JACVVX010000002">
    <property type="protein sequence ID" value="MBD0414965.1"/>
    <property type="molecule type" value="Genomic_DNA"/>
</dbReference>
<name>A0A8J6Q2C5_9HYPH</name>
<dbReference type="Proteomes" id="UP000643405">
    <property type="component" value="Unassembled WGS sequence"/>
</dbReference>
<reference evidence="1" key="1">
    <citation type="submission" date="2020-09" db="EMBL/GenBank/DDBJ databases">
        <title>Genome seq and assembly of Tianweitania sp.</title>
        <authorList>
            <person name="Chhetri G."/>
        </authorList>
    </citation>
    <scope>NUCLEOTIDE SEQUENCE</scope>
    <source>
        <strain evidence="1">Rool2</strain>
    </source>
</reference>
<protein>
    <submittedName>
        <fullName evidence="1">4Fe-4S dicluster domain-containing protein</fullName>
    </submittedName>
</protein>
<evidence type="ECO:0000313" key="2">
    <source>
        <dbReference type="Proteomes" id="UP000643405"/>
    </source>
</evidence>
<organism evidence="1 2">
    <name type="scientific">Oryzicola mucosus</name>
    <dbReference type="NCBI Taxonomy" id="2767425"/>
    <lineage>
        <taxon>Bacteria</taxon>
        <taxon>Pseudomonadati</taxon>
        <taxon>Pseudomonadota</taxon>
        <taxon>Alphaproteobacteria</taxon>
        <taxon>Hyphomicrobiales</taxon>
        <taxon>Phyllobacteriaceae</taxon>
        <taxon>Oryzicola</taxon>
    </lineage>
</organism>
<gene>
    <name evidence="1" type="ORF">ICI42_09885</name>
</gene>
<evidence type="ECO:0000313" key="1">
    <source>
        <dbReference type="EMBL" id="MBD0414965.1"/>
    </source>
</evidence>